<dbReference type="OrthoDB" id="3557341at2759"/>
<name>A0A4Z1J1V9_9HELO</name>
<keyword evidence="1" id="KW-0472">Membrane</keyword>
<evidence type="ECO:0000313" key="3">
    <source>
        <dbReference type="Proteomes" id="UP000297229"/>
    </source>
</evidence>
<dbReference type="EMBL" id="PQXM01000880">
    <property type="protein sequence ID" value="TGO67561.1"/>
    <property type="molecule type" value="Genomic_DNA"/>
</dbReference>
<keyword evidence="1" id="KW-1133">Transmembrane helix</keyword>
<protein>
    <submittedName>
        <fullName evidence="2">Uncharacterized protein</fullName>
    </submittedName>
</protein>
<keyword evidence="1" id="KW-0812">Transmembrane</keyword>
<dbReference type="AlphaFoldDB" id="A0A4Z1J1V9"/>
<sequence>MSSTFQRQDSHYDDRIDPDILPEQWMGRKELRKWRSGTHESQSLSHGKKLDATEQIRVMQKQHDLNINEVGFKHEMQDRSRRLDLSIQVKAMNRQLEHRFKLALLSAQMIILTFSCFVTFFYIMSLCKSDYYYTSLVFMLFIFLGTGKLYHDGRLLPRMPMPLQRTESHEIVGS</sequence>
<feature type="transmembrane region" description="Helical" evidence="1">
    <location>
        <begin position="131"/>
        <end position="151"/>
    </location>
</feature>
<evidence type="ECO:0000313" key="2">
    <source>
        <dbReference type="EMBL" id="TGO67561.1"/>
    </source>
</evidence>
<comment type="caution">
    <text evidence="2">The sequence shown here is derived from an EMBL/GenBank/DDBJ whole genome shotgun (WGS) entry which is preliminary data.</text>
</comment>
<keyword evidence="3" id="KW-1185">Reference proteome</keyword>
<organism evidence="2 3">
    <name type="scientific">Botrytis elliptica</name>
    <dbReference type="NCBI Taxonomy" id="278938"/>
    <lineage>
        <taxon>Eukaryota</taxon>
        <taxon>Fungi</taxon>
        <taxon>Dikarya</taxon>
        <taxon>Ascomycota</taxon>
        <taxon>Pezizomycotina</taxon>
        <taxon>Leotiomycetes</taxon>
        <taxon>Helotiales</taxon>
        <taxon>Sclerotiniaceae</taxon>
        <taxon>Botrytis</taxon>
    </lineage>
</organism>
<feature type="transmembrane region" description="Helical" evidence="1">
    <location>
        <begin position="102"/>
        <end position="125"/>
    </location>
</feature>
<dbReference type="Proteomes" id="UP000297229">
    <property type="component" value="Unassembled WGS sequence"/>
</dbReference>
<evidence type="ECO:0000256" key="1">
    <source>
        <dbReference type="SAM" id="Phobius"/>
    </source>
</evidence>
<gene>
    <name evidence="2" type="ORF">BELL_0882g00020</name>
</gene>
<reference evidence="2 3" key="1">
    <citation type="submission" date="2017-12" db="EMBL/GenBank/DDBJ databases">
        <title>Comparative genomics of Botrytis spp.</title>
        <authorList>
            <person name="Valero-Jimenez C.A."/>
            <person name="Tapia P."/>
            <person name="Veloso J."/>
            <person name="Silva-Moreno E."/>
            <person name="Staats M."/>
            <person name="Valdes J.H."/>
            <person name="Van Kan J.A.L."/>
        </authorList>
    </citation>
    <scope>NUCLEOTIDE SEQUENCE [LARGE SCALE GENOMIC DNA]</scope>
    <source>
        <strain evidence="2 3">Be9601</strain>
    </source>
</reference>
<proteinExistence type="predicted"/>
<accession>A0A4Z1J1V9</accession>